<reference evidence="2 3" key="1">
    <citation type="submission" date="2013-07" db="EMBL/GenBank/DDBJ databases">
        <authorList>
            <consortium name="DOE Joint Genome Institute"/>
            <person name="Reeve W."/>
            <person name="Huntemann M."/>
            <person name="Han J."/>
            <person name="Chen A."/>
            <person name="Kyrpides N."/>
            <person name="Mavromatis K."/>
            <person name="Markowitz V."/>
            <person name="Palaniappan K."/>
            <person name="Ivanova N."/>
            <person name="Schaumberg A."/>
            <person name="Pati A."/>
            <person name="Liolios K."/>
            <person name="Nordberg H.P."/>
            <person name="Cantor M.N."/>
            <person name="Hua S.X."/>
            <person name="Woyke T."/>
        </authorList>
    </citation>
    <scope>NUCLEOTIDE SEQUENCE [LARGE SCALE GENOMIC DNA]</scope>
    <source>
        <strain evidence="2 3">DSM 43889</strain>
    </source>
</reference>
<feature type="transmembrane region" description="Helical" evidence="1">
    <location>
        <begin position="67"/>
        <end position="87"/>
    </location>
</feature>
<organism evidence="2 3">
    <name type="scientific">Actinoalloteichus caeruleus DSM 43889</name>
    <dbReference type="NCBI Taxonomy" id="1120930"/>
    <lineage>
        <taxon>Bacteria</taxon>
        <taxon>Bacillati</taxon>
        <taxon>Actinomycetota</taxon>
        <taxon>Actinomycetes</taxon>
        <taxon>Pseudonocardiales</taxon>
        <taxon>Pseudonocardiaceae</taxon>
        <taxon>Actinoalloteichus</taxon>
        <taxon>Actinoalloteichus cyanogriseus</taxon>
    </lineage>
</organism>
<dbReference type="RefSeq" id="WP_026417427.1">
    <property type="nucleotide sequence ID" value="NZ_AUBJ02000001.1"/>
</dbReference>
<feature type="transmembrane region" description="Helical" evidence="1">
    <location>
        <begin position="213"/>
        <end position="233"/>
    </location>
</feature>
<protein>
    <submittedName>
        <fullName evidence="2">Uncharacterized protein</fullName>
    </submittedName>
</protein>
<keyword evidence="1" id="KW-0812">Transmembrane</keyword>
<keyword evidence="3" id="KW-1185">Reference proteome</keyword>
<dbReference type="EMBL" id="AUBJ02000001">
    <property type="protein sequence ID" value="MCP2332444.1"/>
    <property type="molecule type" value="Genomic_DNA"/>
</dbReference>
<evidence type="ECO:0000256" key="1">
    <source>
        <dbReference type="SAM" id="Phobius"/>
    </source>
</evidence>
<name>A0ABT1JJT4_ACTCY</name>
<gene>
    <name evidence="2" type="ORF">G443_002714</name>
</gene>
<evidence type="ECO:0000313" key="2">
    <source>
        <dbReference type="EMBL" id="MCP2332444.1"/>
    </source>
</evidence>
<reference evidence="2 3" key="2">
    <citation type="submission" date="2022-06" db="EMBL/GenBank/DDBJ databases">
        <title>Genomic Encyclopedia of Type Strains, Phase I: the one thousand microbial genomes (KMG-I) project.</title>
        <authorList>
            <person name="Kyrpides N."/>
        </authorList>
    </citation>
    <scope>NUCLEOTIDE SEQUENCE [LARGE SCALE GENOMIC DNA]</scope>
    <source>
        <strain evidence="2 3">DSM 43889</strain>
    </source>
</reference>
<keyword evidence="1" id="KW-0472">Membrane</keyword>
<accession>A0ABT1JJT4</accession>
<proteinExistence type="predicted"/>
<feature type="transmembrane region" description="Helical" evidence="1">
    <location>
        <begin position="21"/>
        <end position="42"/>
    </location>
</feature>
<feature type="transmembrane region" description="Helical" evidence="1">
    <location>
        <begin position="144"/>
        <end position="167"/>
    </location>
</feature>
<feature type="transmembrane region" description="Helical" evidence="1">
    <location>
        <begin position="179"/>
        <end position="201"/>
    </location>
</feature>
<comment type="caution">
    <text evidence="2">The sequence shown here is derived from an EMBL/GenBank/DDBJ whole genome shotgun (WGS) entry which is preliminary data.</text>
</comment>
<evidence type="ECO:0000313" key="3">
    <source>
        <dbReference type="Proteomes" id="UP000791080"/>
    </source>
</evidence>
<dbReference type="Proteomes" id="UP000791080">
    <property type="component" value="Unassembled WGS sequence"/>
</dbReference>
<sequence length="247" mass="26272">MTTTTRRSPALTVTRLVAPTMLWISALYLAIAIAVFTVIAYVELGLGERTDESTSHAELLANSSPRFFLGSLALIVTSTLLAHYLPMGVTRRQLFWAGTTLALGGAAVAAAVIAGLFLVEWFVLDGTGIPITYRTPHLFDGSTQVGTVFLEHFIALAAFMVLGWLIGSVFGRYGGWGGLGLLLPCLLLGLLPEALLGVGWVGQAYDALGIEPLPTAASVPLGIAAVAVMLLLNHRLMRDMPLRRPTS</sequence>
<feature type="transmembrane region" description="Helical" evidence="1">
    <location>
        <begin position="94"/>
        <end position="124"/>
    </location>
</feature>
<keyword evidence="1" id="KW-1133">Transmembrane helix</keyword>